<dbReference type="RefSeq" id="WP_051497823.1">
    <property type="nucleotide sequence ID" value="NZ_CBTK010000224.1"/>
</dbReference>
<feature type="chain" id="PRO_5030819392" description="DUF3015 domain-containing protein" evidence="2">
    <location>
        <begin position="20"/>
        <end position="132"/>
    </location>
</feature>
<dbReference type="Proteomes" id="UP000019184">
    <property type="component" value="Unassembled WGS sequence"/>
</dbReference>
<dbReference type="OrthoDB" id="334910at2"/>
<proteinExistence type="predicted"/>
<evidence type="ECO:0000313" key="3">
    <source>
        <dbReference type="EMBL" id="CDH45929.1"/>
    </source>
</evidence>
<reference evidence="3 4" key="1">
    <citation type="journal article" date="2014" name="ISME J.">
        <title>Candidatus Competibacter-lineage genomes retrieved from metagenomes reveal functional metabolic diversity.</title>
        <authorList>
            <person name="McIlroy S.J."/>
            <person name="Albertsen M."/>
            <person name="Andresen E.K."/>
            <person name="Saunders A.M."/>
            <person name="Kristiansen R."/>
            <person name="Stokholm-Bjerregaard M."/>
            <person name="Nielsen K.L."/>
            <person name="Nielsen P.H."/>
        </authorList>
    </citation>
    <scope>NUCLEOTIDE SEQUENCE [LARGE SCALE GENOMIC DNA]</scope>
    <source>
        <strain evidence="3 4">Run_B_J11</strain>
    </source>
</reference>
<evidence type="ECO:0000256" key="2">
    <source>
        <dbReference type="SAM" id="SignalP"/>
    </source>
</evidence>
<organism evidence="3 4">
    <name type="scientific">Candidatus Contendobacter odensis Run_B_J11</name>
    <dbReference type="NCBI Taxonomy" id="1400861"/>
    <lineage>
        <taxon>Bacteria</taxon>
        <taxon>Pseudomonadati</taxon>
        <taxon>Pseudomonadota</taxon>
        <taxon>Gammaproteobacteria</taxon>
        <taxon>Candidatus Competibacteraceae</taxon>
        <taxon>Candidatus Contendibacter</taxon>
    </lineage>
</organism>
<keyword evidence="1" id="KW-0175">Coiled coil</keyword>
<feature type="coiled-coil region" evidence="1">
    <location>
        <begin position="43"/>
        <end position="70"/>
    </location>
</feature>
<comment type="caution">
    <text evidence="3">The sequence shown here is derived from an EMBL/GenBank/DDBJ whole genome shotgun (WGS) entry which is preliminary data.</text>
</comment>
<gene>
    <name evidence="3" type="ORF">BN874_300008</name>
</gene>
<evidence type="ECO:0000256" key="1">
    <source>
        <dbReference type="SAM" id="Coils"/>
    </source>
</evidence>
<keyword evidence="4" id="KW-1185">Reference proteome</keyword>
<keyword evidence="2" id="KW-0732">Signal</keyword>
<protein>
    <recommendedName>
        <fullName evidence="5">DUF3015 domain-containing protein</fullName>
    </recommendedName>
</protein>
<evidence type="ECO:0008006" key="5">
    <source>
        <dbReference type="Google" id="ProtNLM"/>
    </source>
</evidence>
<accession>A0A7U7GDQ1</accession>
<sequence>MKTLLNVALIAAIGLSVGACTVVTDPSSGSSASSGGSSSAAFMDRQQQIAEFAKVNLERLKQDMAAGQGEYLASLATLLGVDPNRQPEFFAFTQDRFAVLFPNDQTTAAAMLATLNRELRTDPRFGQRLALN</sequence>
<dbReference type="Pfam" id="PF11220">
    <property type="entry name" value="DUF3015"/>
    <property type="match status" value="1"/>
</dbReference>
<dbReference type="PROSITE" id="PS51257">
    <property type="entry name" value="PROKAR_LIPOPROTEIN"/>
    <property type="match status" value="1"/>
</dbReference>
<feature type="signal peptide" evidence="2">
    <location>
        <begin position="1"/>
        <end position="19"/>
    </location>
</feature>
<name>A0A7U7GDQ1_9GAMM</name>
<evidence type="ECO:0000313" key="4">
    <source>
        <dbReference type="Proteomes" id="UP000019184"/>
    </source>
</evidence>
<dbReference type="EMBL" id="CBTK010000224">
    <property type="protein sequence ID" value="CDH45929.1"/>
    <property type="molecule type" value="Genomic_DNA"/>
</dbReference>
<dbReference type="InterPro" id="IPR021383">
    <property type="entry name" value="DUF3015"/>
</dbReference>
<dbReference type="AlphaFoldDB" id="A0A7U7GDQ1"/>